<dbReference type="GO" id="GO:0000902">
    <property type="term" value="P:cell morphogenesis"/>
    <property type="evidence" value="ECO:0007669"/>
    <property type="project" value="TreeGrafter"/>
</dbReference>
<dbReference type="GO" id="GO:0007398">
    <property type="term" value="P:ectoderm development"/>
    <property type="evidence" value="ECO:0007669"/>
    <property type="project" value="UniProtKB-ARBA"/>
</dbReference>
<dbReference type="InterPro" id="IPR002126">
    <property type="entry name" value="Cadherin-like_dom"/>
</dbReference>
<evidence type="ECO:0000256" key="1">
    <source>
        <dbReference type="ARBA" id="ARBA00004236"/>
    </source>
</evidence>
<dbReference type="Ensembl" id="ENSPRET00000026637.1">
    <property type="protein sequence ID" value="ENSPREP00000026369.1"/>
    <property type="gene ID" value="ENSPREG00000017815.1"/>
</dbReference>
<keyword evidence="2" id="KW-1003">Cell membrane</keyword>
<sequence>MYRPDQPEQRPRVPFGPPPPLGLHIRPPVACPPPHPGHGGPFSESRFLFSRPPASHFVSASPAGHTEDQICEPGFDRESVIFKVTKKLLRPGTILGKVNFTDCPGARLVKFVTFDHGFFVENDGTVMVSSLLVLQEGQRRFFIHSFDTQTEKRTLSAVVQYQGDHDTAHSPQSDFPLKDNTNNLEVLVLHFPSSSEGLRRKKRDWVVPPINIVENSRGPFPQFVVQIRSDADKTKKIHYSITGPGADQPPVSLFTIDRDTGALYVTQGLDREKKDRYQILVHAVMDGSASAEEPMEIFINVIDQNDSRPIFTFLGNVAESSLIGFEVMKVTATDADEPDSVNSDIVYRIVSQEPQQPSPSMFVINPATGAIRVSAAGLDRQKYPEYTLEVQAADMSGEGLIASTKVIISITPGTELPAAQGGGRSKRDADPKIQHSSSEDMLPNLLHLPSEEGMRRRKRSWVIPPLSVAENSRGPFPLKLAQVRSDRSTVTKIIYRLRGPGADKPPVGLFLIDSDSGWLEVTQELDRENQDKYTLEALAVEEGQAEASEIIEIIVNVIDQNDNKPVFSRDTYEGEVPQSSAEGFEVMTVQATDADEENSDNSDVCYRITRQEPEEPNPSMFAINMDTGLITVNATGLDREKHPQYTLTVVAADMRGEGLIGRAKVILTITDNSSPVSTTQQALENRHRTLWLSPKALCSTDDMALFCSILY</sequence>
<keyword evidence="6 10" id="KW-0106">Calcium</keyword>
<dbReference type="AlphaFoldDB" id="A0A3P9PX59"/>
<dbReference type="SMART" id="SM01055">
    <property type="entry name" value="Cadherin_pro"/>
    <property type="match status" value="1"/>
</dbReference>
<dbReference type="GO" id="GO:0001764">
    <property type="term" value="P:neuron migration"/>
    <property type="evidence" value="ECO:0007669"/>
    <property type="project" value="UniProtKB-ARBA"/>
</dbReference>
<dbReference type="GO" id="GO:0007156">
    <property type="term" value="P:homophilic cell adhesion via plasma membrane adhesion molecules"/>
    <property type="evidence" value="ECO:0007669"/>
    <property type="project" value="InterPro"/>
</dbReference>
<dbReference type="InterPro" id="IPR015919">
    <property type="entry name" value="Cadherin-like_sf"/>
</dbReference>
<dbReference type="GO" id="GO:0016339">
    <property type="term" value="P:calcium-dependent cell-cell adhesion via plasma membrane cell adhesion molecules"/>
    <property type="evidence" value="ECO:0007669"/>
    <property type="project" value="TreeGrafter"/>
</dbReference>
<dbReference type="GO" id="GO:0005509">
    <property type="term" value="F:calcium ion binding"/>
    <property type="evidence" value="ECO:0007669"/>
    <property type="project" value="UniProtKB-UniRule"/>
</dbReference>
<evidence type="ECO:0000256" key="10">
    <source>
        <dbReference type="PROSITE-ProRule" id="PRU00043"/>
    </source>
</evidence>
<evidence type="ECO:0000256" key="5">
    <source>
        <dbReference type="ARBA" id="ARBA00022737"/>
    </source>
</evidence>
<dbReference type="GO" id="GO:0001841">
    <property type="term" value="P:neural tube formation"/>
    <property type="evidence" value="ECO:0007669"/>
    <property type="project" value="UniProtKB-ARBA"/>
</dbReference>
<dbReference type="Pfam" id="PF08758">
    <property type="entry name" value="Cadherin_pro"/>
    <property type="match status" value="1"/>
</dbReference>
<keyword evidence="4" id="KW-0732">Signal</keyword>
<dbReference type="GO" id="GO:0044331">
    <property type="term" value="P:cell-cell adhesion mediated by cadherin"/>
    <property type="evidence" value="ECO:0007669"/>
    <property type="project" value="TreeGrafter"/>
</dbReference>
<dbReference type="PROSITE" id="PS00232">
    <property type="entry name" value="CADHERIN_1"/>
    <property type="match status" value="1"/>
</dbReference>
<dbReference type="PANTHER" id="PTHR24027">
    <property type="entry name" value="CADHERIN-23"/>
    <property type="match status" value="1"/>
</dbReference>
<dbReference type="FunFam" id="2.60.40.60:FF:000022">
    <property type="entry name" value="Cadherin 2"/>
    <property type="match status" value="2"/>
</dbReference>
<keyword evidence="7" id="KW-0130">Cell adhesion</keyword>
<keyword evidence="14" id="KW-1185">Reference proteome</keyword>
<dbReference type="GO" id="GO:0042074">
    <property type="term" value="P:cell migration involved in gastrulation"/>
    <property type="evidence" value="ECO:0007669"/>
    <property type="project" value="UniProtKB-ARBA"/>
</dbReference>
<comment type="subcellular location">
    <subcellularLocation>
        <location evidence="1">Cell membrane</location>
    </subcellularLocation>
</comment>
<dbReference type="STRING" id="8081.ENSPREP00000026369"/>
<name>A0A3P9PX59_POERE</name>
<dbReference type="GO" id="GO:0045296">
    <property type="term" value="F:cadherin binding"/>
    <property type="evidence" value="ECO:0007669"/>
    <property type="project" value="TreeGrafter"/>
</dbReference>
<reference evidence="13" key="3">
    <citation type="submission" date="2025-09" db="UniProtKB">
        <authorList>
            <consortium name="Ensembl"/>
        </authorList>
    </citation>
    <scope>IDENTIFICATION</scope>
    <source>
        <strain evidence="13">Guanapo</strain>
    </source>
</reference>
<dbReference type="GO" id="GO:0030010">
    <property type="term" value="P:establishment of cell polarity"/>
    <property type="evidence" value="ECO:0007669"/>
    <property type="project" value="UniProtKB-ARBA"/>
</dbReference>
<dbReference type="PRINTS" id="PR00205">
    <property type="entry name" value="CADHERIN"/>
</dbReference>
<dbReference type="CDD" id="cd11304">
    <property type="entry name" value="Cadherin_repeat"/>
    <property type="match status" value="2"/>
</dbReference>
<dbReference type="GO" id="GO:0007043">
    <property type="term" value="P:cell-cell junction assembly"/>
    <property type="evidence" value="ECO:0007669"/>
    <property type="project" value="TreeGrafter"/>
</dbReference>
<dbReference type="Proteomes" id="UP000242638">
    <property type="component" value="Unassembled WGS sequence"/>
</dbReference>
<evidence type="ECO:0000313" key="14">
    <source>
        <dbReference type="Proteomes" id="UP000242638"/>
    </source>
</evidence>
<protein>
    <submittedName>
        <fullName evidence="13">Cadherin-1-like</fullName>
    </submittedName>
</protein>
<organism evidence="13 14">
    <name type="scientific">Poecilia reticulata</name>
    <name type="common">Guppy</name>
    <name type="synonym">Acanthophacelus reticulatus</name>
    <dbReference type="NCBI Taxonomy" id="8081"/>
    <lineage>
        <taxon>Eukaryota</taxon>
        <taxon>Metazoa</taxon>
        <taxon>Chordata</taxon>
        <taxon>Craniata</taxon>
        <taxon>Vertebrata</taxon>
        <taxon>Euteleostomi</taxon>
        <taxon>Actinopterygii</taxon>
        <taxon>Neopterygii</taxon>
        <taxon>Teleostei</taxon>
        <taxon>Neoteleostei</taxon>
        <taxon>Acanthomorphata</taxon>
        <taxon>Ovalentaria</taxon>
        <taxon>Atherinomorphae</taxon>
        <taxon>Cyprinodontiformes</taxon>
        <taxon>Poeciliidae</taxon>
        <taxon>Poeciliinae</taxon>
        <taxon>Poecilia</taxon>
    </lineage>
</organism>
<keyword evidence="5" id="KW-0677">Repeat</keyword>
<dbReference type="PROSITE" id="PS50268">
    <property type="entry name" value="CADHERIN_2"/>
    <property type="match status" value="4"/>
</dbReference>
<evidence type="ECO:0000256" key="9">
    <source>
        <dbReference type="ARBA" id="ARBA00023180"/>
    </source>
</evidence>
<dbReference type="FunFam" id="2.60.40.60:FF:000011">
    <property type="entry name" value="Cadherin 1"/>
    <property type="match status" value="2"/>
</dbReference>
<dbReference type="InterPro" id="IPR020894">
    <property type="entry name" value="Cadherin_CS"/>
</dbReference>
<dbReference type="Gene3D" id="2.60.40.60">
    <property type="entry name" value="Cadherins"/>
    <property type="match status" value="5"/>
</dbReference>
<keyword evidence="3" id="KW-0479">Metal-binding</keyword>
<feature type="region of interest" description="Disordered" evidence="11">
    <location>
        <begin position="414"/>
        <end position="439"/>
    </location>
</feature>
<feature type="compositionally biased region" description="Basic and acidic residues" evidence="11">
    <location>
        <begin position="1"/>
        <end position="11"/>
    </location>
</feature>
<reference evidence="14" key="1">
    <citation type="submission" date="2013-11" db="EMBL/GenBank/DDBJ databases">
        <title>The genomic landscape of the Guanapo guppy.</title>
        <authorList>
            <person name="Kuenstner A."/>
            <person name="Dreyer C."/>
        </authorList>
    </citation>
    <scope>NUCLEOTIDE SEQUENCE</scope>
    <source>
        <strain evidence="14">Guanapo</strain>
    </source>
</reference>
<dbReference type="GO" id="GO:0007498">
    <property type="term" value="P:mesoderm development"/>
    <property type="evidence" value="ECO:0007669"/>
    <property type="project" value="UniProtKB-ARBA"/>
</dbReference>
<evidence type="ECO:0000256" key="11">
    <source>
        <dbReference type="SAM" id="MobiDB-lite"/>
    </source>
</evidence>
<proteinExistence type="predicted"/>
<keyword evidence="8" id="KW-0472">Membrane</keyword>
<dbReference type="Pfam" id="PF00028">
    <property type="entry name" value="Cadherin"/>
    <property type="match status" value="4"/>
</dbReference>
<feature type="region of interest" description="Disordered" evidence="11">
    <location>
        <begin position="1"/>
        <end position="45"/>
    </location>
</feature>
<reference evidence="13" key="2">
    <citation type="submission" date="2025-08" db="UniProtKB">
        <authorList>
            <consortium name="Ensembl"/>
        </authorList>
    </citation>
    <scope>IDENTIFICATION</scope>
    <source>
        <strain evidence="13">Guanapo</strain>
    </source>
</reference>
<dbReference type="InterPro" id="IPR039808">
    <property type="entry name" value="Cadherin"/>
</dbReference>
<evidence type="ECO:0000256" key="7">
    <source>
        <dbReference type="ARBA" id="ARBA00022889"/>
    </source>
</evidence>
<evidence type="ECO:0000256" key="3">
    <source>
        <dbReference type="ARBA" id="ARBA00022723"/>
    </source>
</evidence>
<feature type="domain" description="Cadherin" evidence="12">
    <location>
        <begin position="229"/>
        <end position="311"/>
    </location>
</feature>
<dbReference type="OMA" id="PSMFTID"/>
<feature type="domain" description="Cadherin" evidence="12">
    <location>
        <begin position="460"/>
        <end position="567"/>
    </location>
</feature>
<dbReference type="GO" id="GO:0005737">
    <property type="term" value="C:cytoplasm"/>
    <property type="evidence" value="ECO:0007669"/>
    <property type="project" value="TreeGrafter"/>
</dbReference>
<evidence type="ECO:0000256" key="2">
    <source>
        <dbReference type="ARBA" id="ARBA00022475"/>
    </source>
</evidence>
<dbReference type="PANTHER" id="PTHR24027:SF319">
    <property type="entry name" value="CADHERIN-1"/>
    <property type="match status" value="1"/>
</dbReference>
<dbReference type="GO" id="GO:0034332">
    <property type="term" value="P:adherens junction organization"/>
    <property type="evidence" value="ECO:0007669"/>
    <property type="project" value="UniProtKB-ARBA"/>
</dbReference>
<dbReference type="InterPro" id="IPR014868">
    <property type="entry name" value="Cadherin_pro_dom"/>
</dbReference>
<evidence type="ECO:0000256" key="8">
    <source>
        <dbReference type="ARBA" id="ARBA00023136"/>
    </source>
</evidence>
<evidence type="ECO:0000256" key="6">
    <source>
        <dbReference type="ARBA" id="ARBA00022837"/>
    </source>
</evidence>
<dbReference type="SMART" id="SM00112">
    <property type="entry name" value="CA"/>
    <property type="match status" value="4"/>
</dbReference>
<keyword evidence="9" id="KW-0325">Glycoprotein</keyword>
<evidence type="ECO:0000259" key="12">
    <source>
        <dbReference type="PROSITE" id="PS50268"/>
    </source>
</evidence>
<accession>A0A3P9PX59</accession>
<dbReference type="GO" id="GO:0008013">
    <property type="term" value="F:beta-catenin binding"/>
    <property type="evidence" value="ECO:0007669"/>
    <property type="project" value="TreeGrafter"/>
</dbReference>
<dbReference type="GO" id="GO:0005912">
    <property type="term" value="C:adherens junction"/>
    <property type="evidence" value="ECO:0007669"/>
    <property type="project" value="TreeGrafter"/>
</dbReference>
<feature type="domain" description="Cadherin" evidence="12">
    <location>
        <begin position="568"/>
        <end position="677"/>
    </location>
</feature>
<evidence type="ECO:0000256" key="4">
    <source>
        <dbReference type="ARBA" id="ARBA00022729"/>
    </source>
</evidence>
<evidence type="ECO:0000313" key="13">
    <source>
        <dbReference type="Ensembl" id="ENSPREP00000026369.1"/>
    </source>
</evidence>
<dbReference type="GeneTree" id="ENSGT00940000154848"/>
<dbReference type="GO" id="GO:0016342">
    <property type="term" value="C:catenin complex"/>
    <property type="evidence" value="ECO:0007669"/>
    <property type="project" value="TreeGrafter"/>
</dbReference>
<dbReference type="SUPFAM" id="SSF49313">
    <property type="entry name" value="Cadherin-like"/>
    <property type="match status" value="5"/>
</dbReference>
<dbReference type="Bgee" id="ENSPREG00000017815">
    <property type="expression patterns" value="Expressed in caudal fin and 1 other cell type or tissue"/>
</dbReference>
<feature type="domain" description="Cadherin" evidence="12">
    <location>
        <begin position="309"/>
        <end position="419"/>
    </location>
</feature>